<accession>A0AAD7G930</accession>
<evidence type="ECO:0000313" key="3">
    <source>
        <dbReference type="Proteomes" id="UP001221757"/>
    </source>
</evidence>
<dbReference type="EMBL" id="JARKIE010000128">
    <property type="protein sequence ID" value="KAJ7679780.1"/>
    <property type="molecule type" value="Genomic_DNA"/>
</dbReference>
<comment type="caution">
    <text evidence="2">The sequence shown here is derived from an EMBL/GenBank/DDBJ whole genome shotgun (WGS) entry which is preliminary data.</text>
</comment>
<evidence type="ECO:0000313" key="2">
    <source>
        <dbReference type="EMBL" id="KAJ7679780.1"/>
    </source>
</evidence>
<feature type="region of interest" description="Disordered" evidence="1">
    <location>
        <begin position="134"/>
        <end position="153"/>
    </location>
</feature>
<protein>
    <submittedName>
        <fullName evidence="2">Uncharacterized protein</fullName>
    </submittedName>
</protein>
<dbReference type="Proteomes" id="UP001221757">
    <property type="component" value="Unassembled WGS sequence"/>
</dbReference>
<proteinExistence type="predicted"/>
<name>A0AAD7G930_MYCRO</name>
<evidence type="ECO:0000256" key="1">
    <source>
        <dbReference type="SAM" id="MobiDB-lite"/>
    </source>
</evidence>
<organism evidence="2 3">
    <name type="scientific">Mycena rosella</name>
    <name type="common">Pink bonnet</name>
    <name type="synonym">Agaricus rosellus</name>
    <dbReference type="NCBI Taxonomy" id="1033263"/>
    <lineage>
        <taxon>Eukaryota</taxon>
        <taxon>Fungi</taxon>
        <taxon>Dikarya</taxon>
        <taxon>Basidiomycota</taxon>
        <taxon>Agaricomycotina</taxon>
        <taxon>Agaricomycetes</taxon>
        <taxon>Agaricomycetidae</taxon>
        <taxon>Agaricales</taxon>
        <taxon>Marasmiineae</taxon>
        <taxon>Mycenaceae</taxon>
        <taxon>Mycena</taxon>
    </lineage>
</organism>
<reference evidence="2" key="1">
    <citation type="submission" date="2023-03" db="EMBL/GenBank/DDBJ databases">
        <title>Massive genome expansion in bonnet fungi (Mycena s.s.) driven by repeated elements and novel gene families across ecological guilds.</title>
        <authorList>
            <consortium name="Lawrence Berkeley National Laboratory"/>
            <person name="Harder C.B."/>
            <person name="Miyauchi S."/>
            <person name="Viragh M."/>
            <person name="Kuo A."/>
            <person name="Thoen E."/>
            <person name="Andreopoulos B."/>
            <person name="Lu D."/>
            <person name="Skrede I."/>
            <person name="Drula E."/>
            <person name="Henrissat B."/>
            <person name="Morin E."/>
            <person name="Kohler A."/>
            <person name="Barry K."/>
            <person name="LaButti K."/>
            <person name="Morin E."/>
            <person name="Salamov A."/>
            <person name="Lipzen A."/>
            <person name="Mereny Z."/>
            <person name="Hegedus B."/>
            <person name="Baldrian P."/>
            <person name="Stursova M."/>
            <person name="Weitz H."/>
            <person name="Taylor A."/>
            <person name="Grigoriev I.V."/>
            <person name="Nagy L.G."/>
            <person name="Martin F."/>
            <person name="Kauserud H."/>
        </authorList>
    </citation>
    <scope>NUCLEOTIDE SEQUENCE</scope>
    <source>
        <strain evidence="2">CBHHK067</strain>
    </source>
</reference>
<feature type="compositionally biased region" description="Polar residues" evidence="1">
    <location>
        <begin position="139"/>
        <end position="153"/>
    </location>
</feature>
<gene>
    <name evidence="2" type="ORF">B0H17DRAFT_1139054</name>
</gene>
<dbReference type="AlphaFoldDB" id="A0AAD7G930"/>
<sequence length="515" mass="56553">MSENVPCESYFTLDGYEQHRVKLDDVYICPSPADKETHPESNLLKGLCQKAIRIQDASANAFTYGPLGIALLGLNSSVGLPNQIWQAVQTAISSCPSCGHTRTLHAHADHLGGDGSSRGRRIGRASDDEVIVVSDDETNSSLTSAASPPSRATWTTVMKHSPADSPPLGPRRPLRIVAVRRRRCHLPPVVVAVRRASPLVVPHPDPLVVFGRKENMEGHGEGAVLLVKKDEDPQEFPMNQLPDAERMKLLCDVQNKSADAGGDPLADRDHGEKVLPRHIRDVLEELGLEWPCFCTVDCCSLACRIYVVGKQVFAVFPACDFHINLHDIYESTTLVGKFDLSLIPEFHRDPDTVVGRAADYFGEPKTGSDEQYPTEPAALQAAGQFPKSDDLLPAAANACGDTLADWSSRGKDRAQSHPRPAGGATARMAVLLHRRQSQHHRQPHCGDRKAPFTRCCHIPSVCGFHIDLDDVYESTTWAEEFDLSLTLHFHQDSAVVIGRVAHYFGERKAGRSKEM</sequence>
<keyword evidence="3" id="KW-1185">Reference proteome</keyword>